<dbReference type="AlphaFoldDB" id="A0A432MNY9"/>
<sequence>MLARSTWSEHGTASSIALCVDRCGRIRVRGSEFRGGGGETPGGSHDAGPLFSDVNRVVEHTFVVKNTTGAPVKVRRLRTTCTCTTATLSDYELAPGEHTELRLVADVPRVNRDNLIGCTVETDSAAHPLWESVLRFRSYGRIGVERTTLNLGTIEARATPGDGAEGVAWAEAFAPGDEAPPRLRLAPLNGPVRARLEGPIEQNRIEAGAVQRVRDRRHVTQEPDDRSVHL</sequence>
<organism evidence="1 2">
    <name type="scientific">Tautonia sociabilis</name>
    <dbReference type="NCBI Taxonomy" id="2080755"/>
    <lineage>
        <taxon>Bacteria</taxon>
        <taxon>Pseudomonadati</taxon>
        <taxon>Planctomycetota</taxon>
        <taxon>Planctomycetia</taxon>
        <taxon>Isosphaerales</taxon>
        <taxon>Isosphaeraceae</taxon>
        <taxon>Tautonia</taxon>
    </lineage>
</organism>
<reference evidence="1 2" key="1">
    <citation type="submission" date="2018-12" db="EMBL/GenBank/DDBJ databases">
        <authorList>
            <person name="Toschakov S.V."/>
        </authorList>
    </citation>
    <scope>NUCLEOTIDE SEQUENCE [LARGE SCALE GENOMIC DNA]</scope>
    <source>
        <strain evidence="1 2">GM2012</strain>
    </source>
</reference>
<reference evidence="1 2" key="2">
    <citation type="submission" date="2019-01" db="EMBL/GenBank/DDBJ databases">
        <title>Tautonia sociabilis, a novel thermotolerant planctomycete of Isosphaeraceae family, isolated from a 4000 m deep subterranean habitat.</title>
        <authorList>
            <person name="Kovaleva O.L."/>
            <person name="Elcheninov A.G."/>
            <person name="Van Heerden E."/>
            <person name="Toshchakov S.V."/>
            <person name="Novikov A."/>
            <person name="Bonch-Osmolovskaya E.A."/>
            <person name="Kublanov I.V."/>
        </authorList>
    </citation>
    <scope>NUCLEOTIDE SEQUENCE [LARGE SCALE GENOMIC DNA]</scope>
    <source>
        <strain evidence="1 2">GM2012</strain>
    </source>
</reference>
<evidence type="ECO:0000313" key="1">
    <source>
        <dbReference type="EMBL" id="RUL89122.1"/>
    </source>
</evidence>
<dbReference type="InterPro" id="IPR011467">
    <property type="entry name" value="DUF1573"/>
</dbReference>
<dbReference type="EMBL" id="RYZH01000004">
    <property type="protein sequence ID" value="RUL89122.1"/>
    <property type="molecule type" value="Genomic_DNA"/>
</dbReference>
<comment type="caution">
    <text evidence="1">The sequence shown here is derived from an EMBL/GenBank/DDBJ whole genome shotgun (WGS) entry which is preliminary data.</text>
</comment>
<proteinExistence type="predicted"/>
<dbReference type="InterPro" id="IPR013783">
    <property type="entry name" value="Ig-like_fold"/>
</dbReference>
<evidence type="ECO:0000313" key="2">
    <source>
        <dbReference type="Proteomes" id="UP000280296"/>
    </source>
</evidence>
<dbReference type="Pfam" id="PF07610">
    <property type="entry name" value="DUF1573"/>
    <property type="match status" value="1"/>
</dbReference>
<gene>
    <name evidence="1" type="ORF">TsocGM_03115</name>
</gene>
<accession>A0A432MNY9</accession>
<dbReference type="Gene3D" id="2.60.40.10">
    <property type="entry name" value="Immunoglobulins"/>
    <property type="match status" value="1"/>
</dbReference>
<dbReference type="Proteomes" id="UP000280296">
    <property type="component" value="Unassembled WGS sequence"/>
</dbReference>
<name>A0A432MNY9_9BACT</name>
<keyword evidence="2" id="KW-1185">Reference proteome</keyword>
<protein>
    <submittedName>
        <fullName evidence="1">DUF1573 domain-containing protein</fullName>
    </submittedName>
</protein>